<dbReference type="EMBL" id="CP042425">
    <property type="protein sequence ID" value="QEL20441.1"/>
    <property type="molecule type" value="Genomic_DNA"/>
</dbReference>
<reference evidence="4" key="1">
    <citation type="submission" date="2019-08" db="EMBL/GenBank/DDBJ databases">
        <title>Limnoglobus roseus gen. nov., sp. nov., a novel freshwater planctomycete with a giant genome from the family Gemmataceae.</title>
        <authorList>
            <person name="Kulichevskaya I.S."/>
            <person name="Naumoff D.G."/>
            <person name="Miroshnikov K."/>
            <person name="Ivanova A."/>
            <person name="Philippov D.A."/>
            <person name="Hakobyan A."/>
            <person name="Rijpstra I.C."/>
            <person name="Sinninghe Damste J.S."/>
            <person name="Liesack W."/>
            <person name="Dedysh S.N."/>
        </authorList>
    </citation>
    <scope>NUCLEOTIDE SEQUENCE [LARGE SCALE GENOMIC DNA]</scope>
    <source>
        <strain evidence="4">PX52</strain>
    </source>
</reference>
<keyword evidence="4" id="KW-1185">Reference proteome</keyword>
<dbReference type="Proteomes" id="UP000324974">
    <property type="component" value="Chromosome"/>
</dbReference>
<evidence type="ECO:0000313" key="4">
    <source>
        <dbReference type="Proteomes" id="UP000324974"/>
    </source>
</evidence>
<feature type="region of interest" description="Disordered" evidence="1">
    <location>
        <begin position="1"/>
        <end position="23"/>
    </location>
</feature>
<feature type="compositionally biased region" description="Basic and acidic residues" evidence="1">
    <location>
        <begin position="1"/>
        <end position="16"/>
    </location>
</feature>
<name>A0A5C1AMG8_9BACT</name>
<evidence type="ECO:0000313" key="3">
    <source>
        <dbReference type="EMBL" id="QEL20441.1"/>
    </source>
</evidence>
<feature type="transmembrane region" description="Helical" evidence="2">
    <location>
        <begin position="25"/>
        <end position="47"/>
    </location>
</feature>
<gene>
    <name evidence="3" type="ORF">PX52LOC_07539</name>
</gene>
<keyword evidence="2" id="KW-0472">Membrane</keyword>
<feature type="region of interest" description="Disordered" evidence="1">
    <location>
        <begin position="53"/>
        <end position="122"/>
    </location>
</feature>
<keyword evidence="2" id="KW-1133">Transmembrane helix</keyword>
<feature type="compositionally biased region" description="Basic residues" evidence="1">
    <location>
        <begin position="107"/>
        <end position="122"/>
    </location>
</feature>
<evidence type="ECO:0000256" key="1">
    <source>
        <dbReference type="SAM" id="MobiDB-lite"/>
    </source>
</evidence>
<accession>A0A5C1AMG8</accession>
<protein>
    <submittedName>
        <fullName evidence="3">Uncharacterized protein</fullName>
    </submittedName>
</protein>
<dbReference type="KEGG" id="lrs:PX52LOC_07539"/>
<keyword evidence="2" id="KW-0812">Transmembrane</keyword>
<dbReference type="AlphaFoldDB" id="A0A5C1AMG8"/>
<proteinExistence type="predicted"/>
<evidence type="ECO:0000256" key="2">
    <source>
        <dbReference type="SAM" id="Phobius"/>
    </source>
</evidence>
<feature type="compositionally biased region" description="Basic and acidic residues" evidence="1">
    <location>
        <begin position="55"/>
        <end position="74"/>
    </location>
</feature>
<sequence>MPSFNGDRRDDYEPRPRTASPNNGLILAGLVAGLSCGVVVLLGLWMFRQPQMSQERLRAREQAEEHEDRIRQYERAGVNNIGEAGRKLVEQTEEEERQQAAGENPKPKRVNPPHNGKGAHHP</sequence>
<organism evidence="3 4">
    <name type="scientific">Limnoglobus roseus</name>
    <dbReference type="NCBI Taxonomy" id="2598579"/>
    <lineage>
        <taxon>Bacteria</taxon>
        <taxon>Pseudomonadati</taxon>
        <taxon>Planctomycetota</taxon>
        <taxon>Planctomycetia</taxon>
        <taxon>Gemmatales</taxon>
        <taxon>Gemmataceae</taxon>
        <taxon>Limnoglobus</taxon>
    </lineage>
</organism>
<dbReference type="RefSeq" id="WP_149114745.1">
    <property type="nucleotide sequence ID" value="NZ_CP042425.1"/>
</dbReference>